<feature type="transmembrane region" description="Helical" evidence="1">
    <location>
        <begin position="186"/>
        <end position="205"/>
    </location>
</feature>
<name>A0ABR1IED1_9HYPO</name>
<keyword evidence="1" id="KW-0472">Membrane</keyword>
<evidence type="ECO:0000313" key="2">
    <source>
        <dbReference type="EMBL" id="KAK7431420.1"/>
    </source>
</evidence>
<accession>A0ABR1IED1</accession>
<keyword evidence="1" id="KW-0812">Transmembrane</keyword>
<dbReference type="Proteomes" id="UP001498421">
    <property type="component" value="Unassembled WGS sequence"/>
</dbReference>
<feature type="transmembrane region" description="Helical" evidence="1">
    <location>
        <begin position="354"/>
        <end position="380"/>
    </location>
</feature>
<comment type="caution">
    <text evidence="2">The sequence shown here is derived from an EMBL/GenBank/DDBJ whole genome shotgun (WGS) entry which is preliminary data.</text>
</comment>
<sequence length="386" mass="42533">MLSHVGPALMRRAADFARDTASHSPSDPGSGAPQGPQPPAWIWFLYFADILLLFPIVIFASYTLEKVLPVFAIVEDESPPAYEPVALDDEASSSVRADHVAIGVPTPGNNKNKTASVATPTRPLVQDAFPITSSFRASLRLLRSHGGVPAFFRAFGCFLFQAVVHAFIAGLFMGVLGAWFSPVGSLIASLLLVQYNTAWVHIVMTPRSPLHFWKRLPAFRSTFEATWRPVLLFWFSGHLAAWAPWLIAVVLRFEIPSWNGNAQITMPTMSDNIKLLITILLSIVVQLFIVVPAYVSLVRVQASLLPDTQETIIPFDRTFQGKVEPAIVSGMGYVSLTDAWTTFSRTAWRRLVILYVKVVAASMGVTFLAFAVFSLQWALIVGFVKN</sequence>
<feature type="transmembrane region" description="Helical" evidence="1">
    <location>
        <begin position="230"/>
        <end position="253"/>
    </location>
</feature>
<reference evidence="2 3" key="1">
    <citation type="journal article" date="2025" name="Microbiol. Resour. Announc.">
        <title>Draft genome sequences for Neonectria magnoliae and Neonectria punicea, canker pathogens of Liriodendron tulipifera and Acer saccharum in West Virginia.</title>
        <authorList>
            <person name="Petronek H.M."/>
            <person name="Kasson M.T."/>
            <person name="Metheny A.M."/>
            <person name="Stauder C.M."/>
            <person name="Lovett B."/>
            <person name="Lynch S.C."/>
            <person name="Garnas J.R."/>
            <person name="Kasson L.R."/>
            <person name="Stajich J.E."/>
        </authorList>
    </citation>
    <scope>NUCLEOTIDE SEQUENCE [LARGE SCALE GENOMIC DNA]</scope>
    <source>
        <strain evidence="2 3">NRRL 64651</strain>
    </source>
</reference>
<keyword evidence="1" id="KW-1133">Transmembrane helix</keyword>
<gene>
    <name evidence="2" type="ORF">QQZ08_001910</name>
</gene>
<feature type="transmembrane region" description="Helical" evidence="1">
    <location>
        <begin position="273"/>
        <end position="295"/>
    </location>
</feature>
<dbReference type="EMBL" id="JAZAVK010000011">
    <property type="protein sequence ID" value="KAK7431420.1"/>
    <property type="molecule type" value="Genomic_DNA"/>
</dbReference>
<feature type="transmembrane region" description="Helical" evidence="1">
    <location>
        <begin position="40"/>
        <end position="62"/>
    </location>
</feature>
<evidence type="ECO:0000256" key="1">
    <source>
        <dbReference type="SAM" id="Phobius"/>
    </source>
</evidence>
<protein>
    <recommendedName>
        <fullName evidence="4">Ubiquitin carrier protein</fullName>
    </recommendedName>
</protein>
<organism evidence="2 3">
    <name type="scientific">Neonectria magnoliae</name>
    <dbReference type="NCBI Taxonomy" id="2732573"/>
    <lineage>
        <taxon>Eukaryota</taxon>
        <taxon>Fungi</taxon>
        <taxon>Dikarya</taxon>
        <taxon>Ascomycota</taxon>
        <taxon>Pezizomycotina</taxon>
        <taxon>Sordariomycetes</taxon>
        <taxon>Hypocreomycetidae</taxon>
        <taxon>Hypocreales</taxon>
        <taxon>Nectriaceae</taxon>
        <taxon>Neonectria</taxon>
    </lineage>
</organism>
<evidence type="ECO:0000313" key="3">
    <source>
        <dbReference type="Proteomes" id="UP001498421"/>
    </source>
</evidence>
<feature type="transmembrane region" description="Helical" evidence="1">
    <location>
        <begin position="150"/>
        <end position="180"/>
    </location>
</feature>
<evidence type="ECO:0008006" key="4">
    <source>
        <dbReference type="Google" id="ProtNLM"/>
    </source>
</evidence>
<keyword evidence="3" id="KW-1185">Reference proteome</keyword>
<proteinExistence type="predicted"/>